<name>A0A7K0CD80_9ACTN</name>
<evidence type="ECO:0000313" key="2">
    <source>
        <dbReference type="Proteomes" id="UP000466345"/>
    </source>
</evidence>
<dbReference type="OrthoDB" id="4093649at2"/>
<dbReference type="RefSeq" id="WP_153450691.1">
    <property type="nucleotide sequence ID" value="NZ_WEGJ01000003.1"/>
</dbReference>
<organism evidence="1 2">
    <name type="scientific">Streptomyces smaragdinus</name>
    <dbReference type="NCBI Taxonomy" id="2585196"/>
    <lineage>
        <taxon>Bacteria</taxon>
        <taxon>Bacillati</taxon>
        <taxon>Actinomycetota</taxon>
        <taxon>Actinomycetes</taxon>
        <taxon>Kitasatosporales</taxon>
        <taxon>Streptomycetaceae</taxon>
        <taxon>Streptomyces</taxon>
    </lineage>
</organism>
<reference evidence="1 2" key="1">
    <citation type="submission" date="2019-10" db="EMBL/GenBank/DDBJ databases">
        <title>Streptomyces smaragdinus sp. nov. and Streptomyces fabii sp. nov., isolated from the gut of fungus growing-termite Macrotermes natalensis.</title>
        <authorList>
            <person name="Schwitalla J."/>
            <person name="Benndorf R."/>
            <person name="Martin K."/>
            <person name="De Beer W."/>
            <person name="Kaster A.-K."/>
            <person name="Vollmers J."/>
            <person name="Poulsen M."/>
            <person name="Beemelmanns C."/>
        </authorList>
    </citation>
    <scope>NUCLEOTIDE SEQUENCE [LARGE SCALE GENOMIC DNA]</scope>
    <source>
        <strain evidence="1 2">RB5</strain>
    </source>
</reference>
<keyword evidence="2" id="KW-1185">Reference proteome</keyword>
<protein>
    <recommendedName>
        <fullName evidence="3">Restriction endonuclease type II NotI domain-containing protein</fullName>
    </recommendedName>
</protein>
<gene>
    <name evidence="1" type="ORF">SRB5_15550</name>
</gene>
<evidence type="ECO:0000313" key="1">
    <source>
        <dbReference type="EMBL" id="MQY11437.1"/>
    </source>
</evidence>
<sequence length="308" mass="34163">MVQRRGQNGRGTVFPIVEAFGYPHDSVTPEAVKVRSEKACPFAGGPCEKYRQYHFGYCSVTYAANWDKGQQKTYAVCDHRLDGPPVEWAVADYFGSDQATLVSEVMATSKPRLNIDYVAFSDDPSAPDGTRLIAIETQAIDLRGGGVGPAWEAWEADDVANWRAYFTAEAERKGRRDTVDYGVNTGNVYKRLGTQVAVKGEYLAQIDIPLYVVMQHSILEQLRSRINFTPVGDDVPWNITFAGFEYDGNVDLGGKLDIGLVESVRTTLPNYLEAMTSSREGAALRSDFVARVRKKKKLPDGQQNLFAI</sequence>
<dbReference type="Proteomes" id="UP000466345">
    <property type="component" value="Unassembled WGS sequence"/>
</dbReference>
<evidence type="ECO:0008006" key="3">
    <source>
        <dbReference type="Google" id="ProtNLM"/>
    </source>
</evidence>
<comment type="caution">
    <text evidence="1">The sequence shown here is derived from an EMBL/GenBank/DDBJ whole genome shotgun (WGS) entry which is preliminary data.</text>
</comment>
<dbReference type="AlphaFoldDB" id="A0A7K0CD80"/>
<accession>A0A7K0CD80</accession>
<proteinExistence type="predicted"/>
<dbReference type="EMBL" id="WEGJ01000003">
    <property type="protein sequence ID" value="MQY11437.1"/>
    <property type="molecule type" value="Genomic_DNA"/>
</dbReference>